<dbReference type="GO" id="GO:0016301">
    <property type="term" value="F:kinase activity"/>
    <property type="evidence" value="ECO:0007669"/>
    <property type="project" value="UniProtKB-KW"/>
</dbReference>
<evidence type="ECO:0000256" key="2">
    <source>
        <dbReference type="ARBA" id="ARBA00022777"/>
    </source>
</evidence>
<dbReference type="AlphaFoldDB" id="A0A6H1UHH8"/>
<dbReference type="SUPFAM" id="SSF46785">
    <property type="entry name" value="Winged helix' DNA-binding domain"/>
    <property type="match status" value="1"/>
</dbReference>
<dbReference type="PANTHER" id="PTHR10584">
    <property type="entry name" value="SUGAR KINASE"/>
    <property type="match status" value="1"/>
</dbReference>
<dbReference type="CDD" id="cd01941">
    <property type="entry name" value="YeiC_kinase_like"/>
    <property type="match status" value="1"/>
</dbReference>
<dbReference type="InterPro" id="IPR036390">
    <property type="entry name" value="WH_DNA-bd_sf"/>
</dbReference>
<dbReference type="PROSITE" id="PS00584">
    <property type="entry name" value="PFKB_KINASES_2"/>
    <property type="match status" value="1"/>
</dbReference>
<evidence type="ECO:0000313" key="4">
    <source>
        <dbReference type="EMBL" id="QIZ78565.1"/>
    </source>
</evidence>
<sequence>MTDREQQILALLRQDPMIQQQQLADLLGISRSAAAGHIMNLTRKGEIQGKGYILAAHRYAAVIGGANMDLCGRADGELISADSNPGQLRSSAGGVGRNIADNLARLGSSVQFIGAIGDDSWGEQLKQCCREAGVEVEHCLCVSGATSSSYLSIHDASGELQLALNDMALLEQLNAEQLAQREGVLNRASVLVIDANLSASALEYLFHCHSDKPIFVDPVSSVKAVKLKPYLRHIHTLKPNKLEAELLSGLTINDRDDLPKVAMALHQQGITRLLISLGHEGAFASDEQGQRFIPASATCVNNVTGAGDALMAGLVHGHLSQWDWAHCVDFALGAARLALAAANTINSTMSELSVLRQLELSQQEETSC</sequence>
<evidence type="ECO:0000313" key="5">
    <source>
        <dbReference type="Proteomes" id="UP000501602"/>
    </source>
</evidence>
<dbReference type="RefSeq" id="WP_168662649.1">
    <property type="nucleotide sequence ID" value="NZ_CP051180.1"/>
</dbReference>
<dbReference type="Pfam" id="PF00294">
    <property type="entry name" value="PfkB"/>
    <property type="match status" value="1"/>
</dbReference>
<dbReference type="SUPFAM" id="SSF53613">
    <property type="entry name" value="Ribokinase-like"/>
    <property type="match status" value="1"/>
</dbReference>
<dbReference type="EMBL" id="CP051180">
    <property type="protein sequence ID" value="QIZ78565.1"/>
    <property type="molecule type" value="Genomic_DNA"/>
</dbReference>
<keyword evidence="5" id="KW-1185">Reference proteome</keyword>
<protein>
    <submittedName>
        <fullName evidence="4">Winged helix-turn-helix transcriptional regulator</fullName>
    </submittedName>
</protein>
<proteinExistence type="predicted"/>
<dbReference type="InterPro" id="IPR011611">
    <property type="entry name" value="PfkB_dom"/>
</dbReference>
<feature type="domain" description="Carbohydrate kinase PfkB" evidence="3">
    <location>
        <begin position="59"/>
        <end position="347"/>
    </location>
</feature>
<dbReference type="Gene3D" id="1.10.10.10">
    <property type="entry name" value="Winged helix-like DNA-binding domain superfamily/Winged helix DNA-binding domain"/>
    <property type="match status" value="1"/>
</dbReference>
<evidence type="ECO:0000259" key="3">
    <source>
        <dbReference type="Pfam" id="PF00294"/>
    </source>
</evidence>
<dbReference type="PANTHER" id="PTHR10584:SF166">
    <property type="entry name" value="RIBOKINASE"/>
    <property type="match status" value="1"/>
</dbReference>
<keyword evidence="2" id="KW-0418">Kinase</keyword>
<dbReference type="PROSITE" id="PS00583">
    <property type="entry name" value="PFKB_KINASES_1"/>
    <property type="match status" value="1"/>
</dbReference>
<organism evidence="4 5">
    <name type="scientific">Ferrimonas lipolytica</name>
    <dbReference type="NCBI Taxonomy" id="2724191"/>
    <lineage>
        <taxon>Bacteria</taxon>
        <taxon>Pseudomonadati</taxon>
        <taxon>Pseudomonadota</taxon>
        <taxon>Gammaproteobacteria</taxon>
        <taxon>Alteromonadales</taxon>
        <taxon>Ferrimonadaceae</taxon>
        <taxon>Ferrimonas</taxon>
    </lineage>
</organism>
<reference evidence="4 5" key="1">
    <citation type="submission" date="2020-04" db="EMBL/GenBank/DDBJ databases">
        <title>Ferrimonas sp. S7 isolated from sea water.</title>
        <authorList>
            <person name="Bae S.S."/>
            <person name="Baek K."/>
        </authorList>
    </citation>
    <scope>NUCLEOTIDE SEQUENCE [LARGE SCALE GENOMIC DNA]</scope>
    <source>
        <strain evidence="4 5">S7</strain>
    </source>
</reference>
<dbReference type="Proteomes" id="UP000501602">
    <property type="component" value="Chromosome"/>
</dbReference>
<accession>A0A6H1UHH8</accession>
<dbReference type="Gene3D" id="3.40.1190.20">
    <property type="match status" value="1"/>
</dbReference>
<name>A0A6H1UHH8_9GAMM</name>
<dbReference type="InterPro" id="IPR029056">
    <property type="entry name" value="Ribokinase-like"/>
</dbReference>
<dbReference type="Pfam" id="PF13412">
    <property type="entry name" value="HTH_24"/>
    <property type="match status" value="1"/>
</dbReference>
<dbReference type="InterPro" id="IPR002173">
    <property type="entry name" value="Carboh/pur_kinase_PfkB_CS"/>
</dbReference>
<dbReference type="KEGG" id="fes:HER31_17660"/>
<evidence type="ECO:0000256" key="1">
    <source>
        <dbReference type="ARBA" id="ARBA00022679"/>
    </source>
</evidence>
<keyword evidence="1" id="KW-0808">Transferase</keyword>
<gene>
    <name evidence="4" type="ORF">HER31_17660</name>
</gene>
<dbReference type="InterPro" id="IPR036388">
    <property type="entry name" value="WH-like_DNA-bd_sf"/>
</dbReference>